<evidence type="ECO:0000313" key="2">
    <source>
        <dbReference type="Proteomes" id="UP000647587"/>
    </source>
</evidence>
<dbReference type="Proteomes" id="UP000647587">
    <property type="component" value="Unassembled WGS sequence"/>
</dbReference>
<proteinExistence type="predicted"/>
<keyword evidence="2" id="KW-1185">Reference proteome</keyword>
<dbReference type="RefSeq" id="WP_189007985.1">
    <property type="nucleotide sequence ID" value="NZ_BMPP01000008.1"/>
</dbReference>
<gene>
    <name evidence="1" type="ORF">GCM10008955_21110</name>
</gene>
<dbReference type="EMBL" id="BMPP01000008">
    <property type="protein sequence ID" value="GGK27114.1"/>
    <property type="molecule type" value="Genomic_DNA"/>
</dbReference>
<organism evidence="1 2">
    <name type="scientific">Deinococcus malanensis</name>
    <dbReference type="NCBI Taxonomy" id="1706855"/>
    <lineage>
        <taxon>Bacteria</taxon>
        <taxon>Thermotogati</taxon>
        <taxon>Deinococcota</taxon>
        <taxon>Deinococci</taxon>
        <taxon>Deinococcales</taxon>
        <taxon>Deinococcaceae</taxon>
        <taxon>Deinococcus</taxon>
    </lineage>
</organism>
<name>A0ABQ2EV45_9DEIO</name>
<comment type="caution">
    <text evidence="1">The sequence shown here is derived from an EMBL/GenBank/DDBJ whole genome shotgun (WGS) entry which is preliminary data.</text>
</comment>
<reference evidence="2" key="1">
    <citation type="journal article" date="2019" name="Int. J. Syst. Evol. Microbiol.">
        <title>The Global Catalogue of Microorganisms (GCM) 10K type strain sequencing project: providing services to taxonomists for standard genome sequencing and annotation.</title>
        <authorList>
            <consortium name="The Broad Institute Genomics Platform"/>
            <consortium name="The Broad Institute Genome Sequencing Center for Infectious Disease"/>
            <person name="Wu L."/>
            <person name="Ma J."/>
        </authorList>
    </citation>
    <scope>NUCLEOTIDE SEQUENCE [LARGE SCALE GENOMIC DNA]</scope>
    <source>
        <strain evidence="2">JCM 30331</strain>
    </source>
</reference>
<evidence type="ECO:0000313" key="1">
    <source>
        <dbReference type="EMBL" id="GGK27114.1"/>
    </source>
</evidence>
<evidence type="ECO:0008006" key="3">
    <source>
        <dbReference type="Google" id="ProtNLM"/>
    </source>
</evidence>
<sequence length="268" mass="28901">MAANGPGDHLSIPLHQRARLSVADTPGAAGYVLDDVPYGCALAEVSAHILAQRHAVVLGFRELQPGLERDLRAGQAAALAMALAELASGQSPATTARQTLQAQHPVRGPEVMIRTDGSADKQTGALSLGYLLNAQPYALSLRGVAGHEGLAEREAIRLALLHAQVLGYTRFHVQSDHMFHVRRYDEALIHRGRRKSESLERLDAMVDALGPQVTFEYVSSLNTGAPHRMALHALALDRLARNEALSRAQAVALRRVHYALKAGGDVLY</sequence>
<protein>
    <recommendedName>
        <fullName evidence="3">RNase H type-1 domain-containing protein</fullName>
    </recommendedName>
</protein>
<accession>A0ABQ2EV45</accession>